<evidence type="ECO:0000313" key="3">
    <source>
        <dbReference type="Proteomes" id="UP000323258"/>
    </source>
</evidence>
<dbReference type="RefSeq" id="WP_148914003.1">
    <property type="nucleotide sequence ID" value="NZ_VSZS01000058.1"/>
</dbReference>
<dbReference type="OrthoDB" id="8419982at2"/>
<protein>
    <submittedName>
        <fullName evidence="2">Uncharacterized protein</fullName>
    </submittedName>
</protein>
<organism evidence="2 3">
    <name type="scientific">Neoaquamicrobium microcysteis</name>
    <dbReference type="NCBI Taxonomy" id="2682781"/>
    <lineage>
        <taxon>Bacteria</taxon>
        <taxon>Pseudomonadati</taxon>
        <taxon>Pseudomonadota</taxon>
        <taxon>Alphaproteobacteria</taxon>
        <taxon>Hyphomicrobiales</taxon>
        <taxon>Phyllobacteriaceae</taxon>
        <taxon>Neoaquamicrobium</taxon>
    </lineage>
</organism>
<evidence type="ECO:0000256" key="1">
    <source>
        <dbReference type="SAM" id="Phobius"/>
    </source>
</evidence>
<dbReference type="AlphaFoldDB" id="A0A5D4H2Y0"/>
<dbReference type="EMBL" id="VSZS01000058">
    <property type="protein sequence ID" value="TYR33795.1"/>
    <property type="molecule type" value="Genomic_DNA"/>
</dbReference>
<keyword evidence="1" id="KW-0812">Transmembrane</keyword>
<keyword evidence="3" id="KW-1185">Reference proteome</keyword>
<evidence type="ECO:0000313" key="2">
    <source>
        <dbReference type="EMBL" id="TYR33795.1"/>
    </source>
</evidence>
<gene>
    <name evidence="2" type="ORF">FY036_07035</name>
</gene>
<feature type="transmembrane region" description="Helical" evidence="1">
    <location>
        <begin position="32"/>
        <end position="52"/>
    </location>
</feature>
<sequence length="97" mass="10642">MLFLLLSGYLIVTFLYRAFVTGGSWPPSPWHYVSMGLTMILIAGLVGQKAVVSASLAGDDPKRRWITPLFVAGMVSGFGSLLIRLTSEQAWWTGHLN</sequence>
<name>A0A5D4H2Y0_9HYPH</name>
<accession>A0A5D4H2Y0</accession>
<keyword evidence="1" id="KW-0472">Membrane</keyword>
<reference evidence="2 3" key="1">
    <citation type="submission" date="2019-08" db="EMBL/GenBank/DDBJ databases">
        <authorList>
            <person name="Seo Y.L."/>
        </authorList>
    </citation>
    <scope>NUCLEOTIDE SEQUENCE [LARGE SCALE GENOMIC DNA]</scope>
    <source>
        <strain evidence="2 3">MaA-C15</strain>
    </source>
</reference>
<dbReference type="Proteomes" id="UP000323258">
    <property type="component" value="Unassembled WGS sequence"/>
</dbReference>
<keyword evidence="1" id="KW-1133">Transmembrane helix</keyword>
<feature type="transmembrane region" description="Helical" evidence="1">
    <location>
        <begin position="64"/>
        <end position="83"/>
    </location>
</feature>
<proteinExistence type="predicted"/>
<reference evidence="2 3" key="2">
    <citation type="submission" date="2019-09" db="EMBL/GenBank/DDBJ databases">
        <title>Mesorhizobium sp. MaA-C15 isolated from Microcystis aeruginosa.</title>
        <authorList>
            <person name="Jeong S.E."/>
            <person name="Jin H.M."/>
            <person name="Jeon C.O."/>
        </authorList>
    </citation>
    <scope>NUCLEOTIDE SEQUENCE [LARGE SCALE GENOMIC DNA]</scope>
    <source>
        <strain evidence="2 3">MaA-C15</strain>
    </source>
</reference>
<comment type="caution">
    <text evidence="2">The sequence shown here is derived from an EMBL/GenBank/DDBJ whole genome shotgun (WGS) entry which is preliminary data.</text>
</comment>